<dbReference type="GO" id="GO:0006631">
    <property type="term" value="P:fatty acid metabolic process"/>
    <property type="evidence" value="ECO:0007669"/>
    <property type="project" value="InterPro"/>
</dbReference>
<dbReference type="AlphaFoldDB" id="A2D7K5"/>
<dbReference type="KEGG" id="tva:4720688"/>
<keyword evidence="1" id="KW-0812">Transmembrane</keyword>
<gene>
    <name evidence="2" type="ORF">TVAG_120600</name>
</gene>
<dbReference type="Gene3D" id="3.50.50.60">
    <property type="entry name" value="FAD/NAD(P)-binding domain"/>
    <property type="match status" value="2"/>
</dbReference>
<dbReference type="GO" id="GO:0050151">
    <property type="term" value="F:oleate hydratase activity"/>
    <property type="evidence" value="ECO:0007669"/>
    <property type="project" value="InterPro"/>
</dbReference>
<reference evidence="2" key="1">
    <citation type="submission" date="2006-10" db="EMBL/GenBank/DDBJ databases">
        <authorList>
            <person name="Amadeo P."/>
            <person name="Zhao Q."/>
            <person name="Wortman J."/>
            <person name="Fraser-Liggett C."/>
            <person name="Carlton J."/>
        </authorList>
    </citation>
    <scope>NUCLEOTIDE SEQUENCE</scope>
    <source>
        <strain evidence="2">G3</strain>
    </source>
</reference>
<dbReference type="SMR" id="A2D7K5"/>
<dbReference type="Proteomes" id="UP000001542">
    <property type="component" value="Unassembled WGS sequence"/>
</dbReference>
<protein>
    <submittedName>
        <fullName evidence="2">Myosin-cross-reactive antigen, putative</fullName>
    </submittedName>
</protein>
<organism evidence="2 3">
    <name type="scientific">Trichomonas vaginalis (strain ATCC PRA-98 / G3)</name>
    <dbReference type="NCBI Taxonomy" id="412133"/>
    <lineage>
        <taxon>Eukaryota</taxon>
        <taxon>Metamonada</taxon>
        <taxon>Parabasalia</taxon>
        <taxon>Trichomonadida</taxon>
        <taxon>Trichomonadidae</taxon>
        <taxon>Trichomonas</taxon>
    </lineage>
</organism>
<dbReference type="OrthoDB" id="545169at2759"/>
<dbReference type="GO" id="GO:0071949">
    <property type="term" value="F:FAD binding"/>
    <property type="evidence" value="ECO:0007669"/>
    <property type="project" value="InterPro"/>
</dbReference>
<feature type="transmembrane region" description="Helical" evidence="1">
    <location>
        <begin position="543"/>
        <end position="566"/>
    </location>
</feature>
<dbReference type="EMBL" id="DS113177">
    <property type="protein sequence ID" value="EAY23722.1"/>
    <property type="molecule type" value="Genomic_DNA"/>
</dbReference>
<dbReference type="NCBIfam" id="NF010584">
    <property type="entry name" value="PRK13977.1"/>
    <property type="match status" value="1"/>
</dbReference>
<keyword evidence="1" id="KW-1133">Transmembrane helix</keyword>
<evidence type="ECO:0000313" key="2">
    <source>
        <dbReference type="EMBL" id="EAY23722.1"/>
    </source>
</evidence>
<keyword evidence="3" id="KW-1185">Reference proteome</keyword>
<dbReference type="InterPro" id="IPR010354">
    <property type="entry name" value="Oleate_hydratase"/>
</dbReference>
<dbReference type="SUPFAM" id="SSF51905">
    <property type="entry name" value="FAD/NAD(P)-binding domain"/>
    <property type="match status" value="1"/>
</dbReference>
<accession>A2D7K5</accession>
<dbReference type="RefSeq" id="XP_001276970.1">
    <property type="nucleotide sequence ID" value="XM_001276969.1"/>
</dbReference>
<name>A2D7K5_TRIV3</name>
<evidence type="ECO:0000313" key="3">
    <source>
        <dbReference type="Proteomes" id="UP000001542"/>
    </source>
</evidence>
<keyword evidence="1" id="KW-0472">Membrane</keyword>
<reference evidence="2" key="2">
    <citation type="journal article" date="2007" name="Science">
        <title>Draft genome sequence of the sexually transmitted pathogen Trichomonas vaginalis.</title>
        <authorList>
            <person name="Carlton J.M."/>
            <person name="Hirt R.P."/>
            <person name="Silva J.C."/>
            <person name="Delcher A.L."/>
            <person name="Schatz M."/>
            <person name="Zhao Q."/>
            <person name="Wortman J.R."/>
            <person name="Bidwell S.L."/>
            <person name="Alsmark U.C.M."/>
            <person name="Besteiro S."/>
            <person name="Sicheritz-Ponten T."/>
            <person name="Noel C.J."/>
            <person name="Dacks J.B."/>
            <person name="Foster P.G."/>
            <person name="Simillion C."/>
            <person name="Van de Peer Y."/>
            <person name="Miranda-Saavedra D."/>
            <person name="Barton G.J."/>
            <person name="Westrop G.D."/>
            <person name="Mueller S."/>
            <person name="Dessi D."/>
            <person name="Fiori P.L."/>
            <person name="Ren Q."/>
            <person name="Paulsen I."/>
            <person name="Zhang H."/>
            <person name="Bastida-Corcuera F.D."/>
            <person name="Simoes-Barbosa A."/>
            <person name="Brown M.T."/>
            <person name="Hayes R.D."/>
            <person name="Mukherjee M."/>
            <person name="Okumura C.Y."/>
            <person name="Schneider R."/>
            <person name="Smith A.J."/>
            <person name="Vanacova S."/>
            <person name="Villalvazo M."/>
            <person name="Haas B.J."/>
            <person name="Pertea M."/>
            <person name="Feldblyum T.V."/>
            <person name="Utterback T.R."/>
            <person name="Shu C.L."/>
            <person name="Osoegawa K."/>
            <person name="de Jong P.J."/>
            <person name="Hrdy I."/>
            <person name="Horvathova L."/>
            <person name="Zubacova Z."/>
            <person name="Dolezal P."/>
            <person name="Malik S.B."/>
            <person name="Logsdon J.M. Jr."/>
            <person name="Henze K."/>
            <person name="Gupta A."/>
            <person name="Wang C.C."/>
            <person name="Dunne R.L."/>
            <person name="Upcroft J.A."/>
            <person name="Upcroft P."/>
            <person name="White O."/>
            <person name="Salzberg S.L."/>
            <person name="Tang P."/>
            <person name="Chiu C.-H."/>
            <person name="Lee Y.-S."/>
            <person name="Embley T.M."/>
            <person name="Coombs G.H."/>
            <person name="Mottram J.C."/>
            <person name="Tachezy J."/>
            <person name="Fraser-Liggett C.M."/>
            <person name="Johnson P.J."/>
        </authorList>
    </citation>
    <scope>NUCLEOTIDE SEQUENCE [LARGE SCALE GENOMIC DNA]</scope>
    <source>
        <strain evidence="2">G3</strain>
    </source>
</reference>
<dbReference type="InParanoid" id="A2D7K5"/>
<dbReference type="eggNOG" id="ENOG502QRWG">
    <property type="taxonomic scope" value="Eukaryota"/>
</dbReference>
<dbReference type="PANTHER" id="PTHR37417:SF2">
    <property type="entry name" value="67 KDA MYOSIN-CROSS-REACTIVE ANTIGEN FAMILY PROTEIN (AFU_ORTHOLOGUE AFUA_5G09970)"/>
    <property type="match status" value="1"/>
</dbReference>
<evidence type="ECO:0000256" key="1">
    <source>
        <dbReference type="SAM" id="Phobius"/>
    </source>
</evidence>
<proteinExistence type="predicted"/>
<dbReference type="Pfam" id="PF06100">
    <property type="entry name" value="MCRA"/>
    <property type="match status" value="1"/>
</dbReference>
<dbReference type="PANTHER" id="PTHR37417">
    <property type="entry name" value="67 KDA MYOSIN-CROSS-REACTIVE ANTIGEN FAMILY PROTEIN (AFU_ORTHOLOGUE AFUA_5G09970)"/>
    <property type="match status" value="1"/>
</dbReference>
<dbReference type="Gene3D" id="3.30.9.80">
    <property type="match status" value="1"/>
</dbReference>
<dbReference type="VEuPathDB" id="TrichDB:TVAG_120600"/>
<dbReference type="InterPro" id="IPR036188">
    <property type="entry name" value="FAD/NAD-bd_sf"/>
</dbReference>
<dbReference type="VEuPathDB" id="TrichDB:TVAGG3_0993660"/>
<feature type="transmembrane region" description="Helical" evidence="1">
    <location>
        <begin position="15"/>
        <end position="32"/>
    </location>
</feature>
<sequence>MSKQTMQVNNSERKAFFVGGGIGSLSGAFFLIRDAKFKPENITIYEALKVNGGSMDGCGNAETGYVIRGGRMFNLPTYECLQDLLKDIKSVHNPEMSAYDELHQFTHEYKTHSNARVVDHNRMKYDVKSMGFDMNDRLSLLKLCGTDEDKLGDSKITEHFAPHFFTTNFWYMWATTFAFQPWHSAAEFRRYLLRFMHEFVRIETLEGVARSELNQYDSVILPLEKDLRAKGVVFKNEYRVTDIDVDFDKATDKKVAKSITITDKDGKEEKVNLREEDIVIVQNGSMTDAASVGTHTEPAKMLTKEDGTSWQLWKKLSTISKDFGDPEPFFGCAPESVWESFTVTINNDTSFFDQEIKWSGNEPGTGALVTFKDSNWLMSIVVAKQPHFLNQPSTVQVFWGYGLFPDRVGNFVHKRMLDCTGEEILEELIGHFRFDKSTIKNAICRPCIMPFITAQFMCRHRNDRPLPVPKGCVNIGFTSQFIEIPDDVVFTVEYSVRASQMAIYQLCGVKDRKIPRVHHYERRPSFMIKAFAKSFSHTAWSRAFFATLSGAAVAAAGYAIAVATHAL</sequence>